<dbReference type="SUPFAM" id="SSF52540">
    <property type="entry name" value="P-loop containing nucleoside triphosphate hydrolases"/>
    <property type="match status" value="2"/>
</dbReference>
<dbReference type="InterPro" id="IPR050534">
    <property type="entry name" value="Coronavir_polyprotein_1ab"/>
</dbReference>
<reference evidence="14 15" key="1">
    <citation type="submission" date="2020-06" db="EMBL/GenBank/DDBJ databases">
        <title>Frischella cerana isolated from Apis cerana gut homogenate.</title>
        <authorList>
            <person name="Wolter L.A."/>
            <person name="Suenami S."/>
            <person name="Miyazaki R."/>
        </authorList>
    </citation>
    <scope>NUCLEOTIDE SEQUENCE [LARGE SCALE GENOMIC DNA]</scope>
    <source>
        <strain evidence="14 15">Ac13</strain>
    </source>
</reference>
<dbReference type="HAMAP" id="MF_01487">
    <property type="entry name" value="RecD"/>
    <property type="match status" value="1"/>
</dbReference>
<dbReference type="InterPro" id="IPR006344">
    <property type="entry name" value="RecD"/>
</dbReference>
<evidence type="ECO:0000256" key="10">
    <source>
        <dbReference type="ARBA" id="ARBA00023235"/>
    </source>
</evidence>
<keyword evidence="9 11" id="KW-0234">DNA repair</keyword>
<comment type="catalytic activity">
    <reaction evidence="11">
        <text>ATP + H2O = ADP + phosphate + H(+)</text>
        <dbReference type="Rhea" id="RHEA:13065"/>
        <dbReference type="ChEBI" id="CHEBI:15377"/>
        <dbReference type="ChEBI" id="CHEBI:15378"/>
        <dbReference type="ChEBI" id="CHEBI:30616"/>
        <dbReference type="ChEBI" id="CHEBI:43474"/>
        <dbReference type="ChEBI" id="CHEBI:456216"/>
        <dbReference type="EC" id="5.6.2.3"/>
    </reaction>
</comment>
<evidence type="ECO:0000256" key="5">
    <source>
        <dbReference type="ARBA" id="ARBA00022806"/>
    </source>
</evidence>
<evidence type="ECO:0000256" key="11">
    <source>
        <dbReference type="HAMAP-Rule" id="MF_01487"/>
    </source>
</evidence>
<evidence type="ECO:0000256" key="4">
    <source>
        <dbReference type="ARBA" id="ARBA00022801"/>
    </source>
</evidence>
<sequence>MINSIDFLEQLRSKGTFTALDFHIARFFIQKVNLDDHKQSCRLAFLILWMSVEIRSGHVCIDLTQLSRAQFDYRLGRDIAETIFEQLGHPKLTDWLQLCSQLGHDIIGYSQNLTPLILHENKLYFQRLWLYEKQVAQFFGLGQQLYISNDKQKMIDIINNLFPDTHSGEIDWQKVAVVSALTRRIAIISGGPGTGKTTTISKLLVALVKIIQEPDAKKIQIMATAPTGKAAARLTESLSNALSHLNLPSSIKNSLPTEAITLHRLLGARPNTNQYSYNEQNKLSIDVLLIDEASMVDLPMMAKVIDALPTQCRLILLGDKEQLSSVEAGAVFGDLCELYDRGYSQPHVKMINELCAYQLTGKTEEVSLADCVCLLQKSYRFNNHSGIGQLANLIKAGEHQTVLKLLNNNQHIDVIYNTLINQQQYLKAIEYSVNHYRNYFLEIVKQPVNIKHILNYFAQYRLLCALREGAFGVDGLNKVIEQTLENQQIIQRTRQQPWYVGRPIMILRNSFTLGLFNGDIGITLPDPDDASKLRVYFLLPNGEIKGFSPYRLPEHETVYAMTIHKSQGSEFDHISIVLPNEYSPILTRSLLYTAVTRAKQKVAIFSESTILTRTIQTKTQRQSGLLTQLKNIELTTITE</sequence>
<comment type="miscellaneous">
    <text evidence="11">In the RecBCD complex, RecB has a slow 3'-5' helicase, an exonuclease activity and loads RecA onto ssDNA, RecD has a fast 5'-3' helicase activity, while RecC stimulates the ATPase and processivity of the RecB helicase and contributes to recognition of the Chi site.</text>
</comment>
<proteinExistence type="inferred from homology"/>
<keyword evidence="8 11" id="KW-0238">DNA-binding</keyword>
<feature type="domain" description="UvrD-like helicase C-terminal" evidence="12">
    <location>
        <begin position="558"/>
        <end position="604"/>
    </location>
</feature>
<dbReference type="Proteomes" id="UP000651208">
    <property type="component" value="Unassembled WGS sequence"/>
</dbReference>
<evidence type="ECO:0000256" key="8">
    <source>
        <dbReference type="ARBA" id="ARBA00023125"/>
    </source>
</evidence>
<dbReference type="EMBL" id="JABURY010000016">
    <property type="protein sequence ID" value="MBC9131088.1"/>
    <property type="molecule type" value="Genomic_DNA"/>
</dbReference>
<name>A0ABR7QYP1_9GAMM</name>
<evidence type="ECO:0000256" key="1">
    <source>
        <dbReference type="ARBA" id="ARBA00022722"/>
    </source>
</evidence>
<keyword evidence="5 11" id="KW-0347">Helicase</keyword>
<keyword evidence="1 11" id="KW-0540">Nuclease</keyword>
<accession>A0ABR7QYP1</accession>
<dbReference type="CDD" id="cd17933">
    <property type="entry name" value="DEXSc_RecD-like"/>
    <property type="match status" value="1"/>
</dbReference>
<dbReference type="Gene3D" id="1.10.10.1020">
    <property type="entry name" value="RecBCD complex, subunit RecD, N-terminal domain"/>
    <property type="match status" value="1"/>
</dbReference>
<dbReference type="InterPro" id="IPR041851">
    <property type="entry name" value="RecD_N_sf"/>
</dbReference>
<keyword evidence="15" id="KW-1185">Reference proteome</keyword>
<evidence type="ECO:0000256" key="3">
    <source>
        <dbReference type="ARBA" id="ARBA00022763"/>
    </source>
</evidence>
<feature type="domain" description="RecBCD enzyme subunit RecD N-terminal" evidence="13">
    <location>
        <begin position="14"/>
        <end position="124"/>
    </location>
</feature>
<keyword evidence="3 11" id="KW-0227">DNA damage</keyword>
<dbReference type="InterPro" id="IPR027417">
    <property type="entry name" value="P-loop_NTPase"/>
</dbReference>
<dbReference type="Gene3D" id="3.40.50.300">
    <property type="entry name" value="P-loop containing nucleotide triphosphate hydrolases"/>
    <property type="match status" value="3"/>
</dbReference>
<evidence type="ECO:0000259" key="12">
    <source>
        <dbReference type="Pfam" id="PF13538"/>
    </source>
</evidence>
<dbReference type="CDD" id="cd18809">
    <property type="entry name" value="SF1_C_RecD"/>
    <property type="match status" value="1"/>
</dbReference>
<protein>
    <recommendedName>
        <fullName evidence="11">RecBCD enzyme subunit RecD</fullName>
        <ecNumber evidence="11">5.6.2.3</ecNumber>
    </recommendedName>
    <alternativeName>
        <fullName evidence="11">DNA 5'-3' helicase subunit RecD</fullName>
    </alternativeName>
    <alternativeName>
        <fullName evidence="11">Exonuclease V subunit RecD</fullName>
        <shortName evidence="11">ExoV subunit RecD</shortName>
    </alternativeName>
    <alternativeName>
        <fullName evidence="11">Helicase/nuclease RecBCD subunit RecD</fullName>
    </alternativeName>
</protein>
<dbReference type="InterPro" id="IPR027785">
    <property type="entry name" value="UvrD-like_helicase_C"/>
</dbReference>
<dbReference type="Pfam" id="PF13245">
    <property type="entry name" value="AAA_19"/>
    <property type="match status" value="1"/>
</dbReference>
<evidence type="ECO:0000256" key="9">
    <source>
        <dbReference type="ARBA" id="ARBA00023204"/>
    </source>
</evidence>
<dbReference type="RefSeq" id="WP_187755532.1">
    <property type="nucleotide sequence ID" value="NZ_JABURY010000016.1"/>
</dbReference>
<dbReference type="PANTHER" id="PTHR43788:SF6">
    <property type="entry name" value="DNA HELICASE B"/>
    <property type="match status" value="1"/>
</dbReference>
<dbReference type="PANTHER" id="PTHR43788">
    <property type="entry name" value="DNA2/NAM7 HELICASE FAMILY MEMBER"/>
    <property type="match status" value="1"/>
</dbReference>
<gene>
    <name evidence="11 14" type="primary">recD</name>
    <name evidence="14" type="ORF">FcAc13_07165</name>
</gene>
<keyword evidence="4 11" id="KW-0378">Hydrolase</keyword>
<dbReference type="NCBIfam" id="TIGR01447">
    <property type="entry name" value="recD"/>
    <property type="match status" value="1"/>
</dbReference>
<dbReference type="Pfam" id="PF13538">
    <property type="entry name" value="UvrD_C_2"/>
    <property type="match status" value="1"/>
</dbReference>
<evidence type="ECO:0000313" key="14">
    <source>
        <dbReference type="EMBL" id="MBC9131088.1"/>
    </source>
</evidence>
<organism evidence="14 15">
    <name type="scientific">Frischella japonica</name>
    <dbReference type="NCBI Taxonomy" id="2741544"/>
    <lineage>
        <taxon>Bacteria</taxon>
        <taxon>Pseudomonadati</taxon>
        <taxon>Pseudomonadota</taxon>
        <taxon>Gammaproteobacteria</taxon>
        <taxon>Orbales</taxon>
        <taxon>Orbaceae</taxon>
        <taxon>Frischella</taxon>
    </lineage>
</organism>
<keyword evidence="2 11" id="KW-0547">Nucleotide-binding</keyword>
<evidence type="ECO:0000256" key="6">
    <source>
        <dbReference type="ARBA" id="ARBA00022839"/>
    </source>
</evidence>
<keyword evidence="10 11" id="KW-0413">Isomerase</keyword>
<evidence type="ECO:0000313" key="15">
    <source>
        <dbReference type="Proteomes" id="UP000651208"/>
    </source>
</evidence>
<evidence type="ECO:0000259" key="13">
    <source>
        <dbReference type="Pfam" id="PF21185"/>
    </source>
</evidence>
<dbReference type="NCBIfam" id="NF008127">
    <property type="entry name" value="PRK10875.1"/>
    <property type="match status" value="1"/>
</dbReference>
<dbReference type="Pfam" id="PF21185">
    <property type="entry name" value="RecD_N"/>
    <property type="match status" value="1"/>
</dbReference>
<comment type="similarity">
    <text evidence="11">Belongs to the RecD family.</text>
</comment>
<evidence type="ECO:0000256" key="2">
    <source>
        <dbReference type="ARBA" id="ARBA00022741"/>
    </source>
</evidence>
<comment type="subunit">
    <text evidence="11">Heterotrimer of RecB, RecC and RecD. All subunits contribute to DNA-binding.</text>
</comment>
<dbReference type="EC" id="5.6.2.3" evidence="11"/>
<dbReference type="InterPro" id="IPR049550">
    <property type="entry name" value="RecD_N"/>
</dbReference>
<keyword evidence="7 11" id="KW-0067">ATP-binding</keyword>
<evidence type="ECO:0000256" key="7">
    <source>
        <dbReference type="ARBA" id="ARBA00022840"/>
    </source>
</evidence>
<comment type="function">
    <text evidence="11">A helicase/nuclease that prepares dsDNA breaks (DSB) for recombinational DNA repair. Binds to DSBs and unwinds DNA via a highly rapid and processive ATP-dependent bidirectional helicase activity. Unwinds dsDNA until it encounters a Chi (crossover hotspot instigator) sequence from the 3' direction. Cuts ssDNA a few nucleotides 3' to the Chi site. The properties and activities of the enzyme are changed at Chi. The Chi-altered holoenzyme produces a long 3'-ssDNA overhang and facilitates RecA-binding to the ssDNA for homologous DNA recombination and repair. Holoenzyme degrades any linearized DNA that is unable to undergo homologous recombination. In the holoenzyme this subunit has ssDNA-dependent ATPase and 5'-3' helicase activity. When added to pre-assembled RecBC greatly stimulates nuclease activity and augments holoenzyme processivity. Negatively regulates the RecA-loading ability of RecBCD.</text>
</comment>
<keyword evidence="6 11" id="KW-0269">Exonuclease</keyword>
<feature type="binding site" evidence="11">
    <location>
        <begin position="190"/>
        <end position="197"/>
    </location>
    <ligand>
        <name>ATP</name>
        <dbReference type="ChEBI" id="CHEBI:30616"/>
    </ligand>
</feature>
<comment type="caution">
    <text evidence="14">The sequence shown here is derived from an EMBL/GenBank/DDBJ whole genome shotgun (WGS) entry which is preliminary data.</text>
</comment>